<dbReference type="HOGENOM" id="CLU_048101_0_0_7"/>
<dbReference type="Pfam" id="PF13524">
    <property type="entry name" value="Glyco_trans_1_2"/>
    <property type="match status" value="1"/>
</dbReference>
<dbReference type="AlphaFoldDB" id="B8JEF0"/>
<dbReference type="Gene3D" id="3.40.50.2000">
    <property type="entry name" value="Glycogen Phosphorylase B"/>
    <property type="match status" value="1"/>
</dbReference>
<dbReference type="SUPFAM" id="SSF53756">
    <property type="entry name" value="UDP-Glycosyltransferase/glycogen phosphorylase"/>
    <property type="match status" value="1"/>
</dbReference>
<protein>
    <recommendedName>
        <fullName evidence="1">Spore protein YkvP/CgeB glycosyl transferase-like domain-containing protein</fullName>
    </recommendedName>
</protein>
<evidence type="ECO:0000313" key="3">
    <source>
        <dbReference type="Proteomes" id="UP000007089"/>
    </source>
</evidence>
<evidence type="ECO:0000313" key="2">
    <source>
        <dbReference type="EMBL" id="ACL64276.1"/>
    </source>
</evidence>
<keyword evidence="3" id="KW-1185">Reference proteome</keyword>
<dbReference type="Proteomes" id="UP000007089">
    <property type="component" value="Chromosome"/>
</dbReference>
<proteinExistence type="predicted"/>
<evidence type="ECO:0000259" key="1">
    <source>
        <dbReference type="Pfam" id="PF13524"/>
    </source>
</evidence>
<dbReference type="RefSeq" id="WP_012632281.1">
    <property type="nucleotide sequence ID" value="NC_011891.1"/>
</dbReference>
<organism evidence="2 3">
    <name type="scientific">Anaeromyxobacter dehalogenans (strain ATCC BAA-258 / DSM 21875 / 2CP-1)</name>
    <dbReference type="NCBI Taxonomy" id="455488"/>
    <lineage>
        <taxon>Bacteria</taxon>
        <taxon>Pseudomonadati</taxon>
        <taxon>Myxococcota</taxon>
        <taxon>Myxococcia</taxon>
        <taxon>Myxococcales</taxon>
        <taxon>Cystobacterineae</taxon>
        <taxon>Anaeromyxobacteraceae</taxon>
        <taxon>Anaeromyxobacter</taxon>
    </lineage>
</organism>
<dbReference type="EMBL" id="CP001359">
    <property type="protein sequence ID" value="ACL64276.1"/>
    <property type="molecule type" value="Genomic_DNA"/>
</dbReference>
<dbReference type="KEGG" id="acp:A2cp1_0925"/>
<accession>B8JEF0</accession>
<name>B8JEF0_ANAD2</name>
<reference evidence="2" key="1">
    <citation type="submission" date="2009-01" db="EMBL/GenBank/DDBJ databases">
        <title>Complete sequence of Anaeromyxobacter dehalogenans 2CP-1.</title>
        <authorList>
            <consortium name="US DOE Joint Genome Institute"/>
            <person name="Lucas S."/>
            <person name="Copeland A."/>
            <person name="Lapidus A."/>
            <person name="Glavina del Rio T."/>
            <person name="Dalin E."/>
            <person name="Tice H."/>
            <person name="Bruce D."/>
            <person name="Goodwin L."/>
            <person name="Pitluck S."/>
            <person name="Saunders E."/>
            <person name="Brettin T."/>
            <person name="Detter J.C."/>
            <person name="Han C."/>
            <person name="Larimer F."/>
            <person name="Land M."/>
            <person name="Hauser L."/>
            <person name="Kyrpides N."/>
            <person name="Ovchinnikova G."/>
            <person name="Beliaev A.S."/>
            <person name="Richardson P."/>
        </authorList>
    </citation>
    <scope>NUCLEOTIDE SEQUENCE</scope>
    <source>
        <strain evidence="2">2CP-1</strain>
    </source>
</reference>
<sequence>MRFVVFGLTVSSSWGNGHATLWRALAGALAREGHRLDFFERDQPWYAAHRDLWTLPSGDLVIYRDLSEVRARVDEAIASADVAMVTSYCPDGVEAGDRVLSARSALRAFYDMDTGVTLERARRGQPVEWLGPRGLRHYDLVLSFTGGRALGALAGLLGARRVAPLYGSVDPQVHRPSRPVRPFLGDLSYLGTYAPSRQALLEALFLGPAERLPDRTFVLAGSMYDDRFPWRPNVRYARHLEPSLHPAFFCSSPLTLSVTRAEMAALGHCPSGRLFEAAACGVPVLSDWFDGLDAFFTPGEEILVARSTREAVAAVELPRERLARMGARARERALDEHSAAARARELVRLCEAARRSERLALPPLPGTEARAGIDAGGTRGATAALDAAAEGLAG</sequence>
<dbReference type="InterPro" id="IPR055259">
    <property type="entry name" value="YkvP/CgeB_Glyco_trans-like"/>
</dbReference>
<feature type="domain" description="Spore protein YkvP/CgeB glycosyl transferase-like" evidence="1">
    <location>
        <begin position="203"/>
        <end position="347"/>
    </location>
</feature>
<gene>
    <name evidence="2" type="ordered locus">A2cp1_0925</name>
</gene>